<dbReference type="GO" id="GO:0071949">
    <property type="term" value="F:FAD binding"/>
    <property type="evidence" value="ECO:0007669"/>
    <property type="project" value="InterPro"/>
</dbReference>
<dbReference type="InterPro" id="IPR036188">
    <property type="entry name" value="FAD/NAD-bd_sf"/>
</dbReference>
<dbReference type="OrthoDB" id="8591538at2"/>
<sequence>MATDSKSINTRCCIVGGGPAGMMLGLLLARAGIATVVLEKHGDFLRDFRGDTVHPSTLEILAELGLKDKFDALPQTRVQQLDAMFADGIHAVGDFRSLRPFPYMALVPQWDLLDLLATEAQGHDDFKLCMRHEATALLHDANGVVIGVLAKSPDGEIQVNADLVVGCDGRHSLLRAAAGLQPTDLGAPMDVLWFRLARLPSDPDGTYGVPGYGNFFVMLNRGEYWQIASVIAKGEVEQWRRQPIEDFRSRIVRKVAFLADRVDGIGSWDDVKLLQVRVDRLQQWHQPGLLLIGDAAHAMSPIGGVGINLAIQDAVAAGNILAQAMRAPGRPGESVLASIQQRRLLPTRIIQALQVFIQRRVIAPALASQVSDKPVALPRVARLLLGFSFIRSLPARIIGQGFRREHVRSPHR</sequence>
<dbReference type="EMBL" id="CP022987">
    <property type="protein sequence ID" value="QAA95445.1"/>
    <property type="molecule type" value="Genomic_DNA"/>
</dbReference>
<dbReference type="PANTHER" id="PTHR43476:SF5">
    <property type="entry name" value="FAD-DEPENDENT MONOOXYGENASE"/>
    <property type="match status" value="1"/>
</dbReference>
<keyword evidence="1" id="KW-0560">Oxidoreductase</keyword>
<dbReference type="InterPro" id="IPR002938">
    <property type="entry name" value="FAD-bd"/>
</dbReference>
<organism evidence="3 4">
    <name type="scientific">Pollutimonas thiosulfatoxidans</name>
    <dbReference type="NCBI Taxonomy" id="2028345"/>
    <lineage>
        <taxon>Bacteria</taxon>
        <taxon>Pseudomonadati</taxon>
        <taxon>Pseudomonadota</taxon>
        <taxon>Betaproteobacteria</taxon>
        <taxon>Burkholderiales</taxon>
        <taxon>Alcaligenaceae</taxon>
        <taxon>Pollutimonas</taxon>
    </lineage>
</organism>
<evidence type="ECO:0000313" key="4">
    <source>
        <dbReference type="Proteomes" id="UP000283474"/>
    </source>
</evidence>
<reference evidence="3 4" key="1">
    <citation type="submission" date="2017-08" db="EMBL/GenBank/DDBJ databases">
        <authorList>
            <person name="Park S.-J."/>
            <person name="Kim H."/>
        </authorList>
    </citation>
    <scope>NUCLEOTIDE SEQUENCE [LARGE SCALE GENOMIC DNA]</scope>
    <source>
        <strain evidence="4">ye3</strain>
    </source>
</reference>
<dbReference type="PANTHER" id="PTHR43476">
    <property type="entry name" value="3-(3-HYDROXY-PHENYL)PROPIONATE/3-HYDROXYCINNAMIC ACID HYDROXYLASE"/>
    <property type="match status" value="1"/>
</dbReference>
<dbReference type="Proteomes" id="UP000283474">
    <property type="component" value="Chromosome"/>
</dbReference>
<proteinExistence type="predicted"/>
<dbReference type="NCBIfam" id="NF004834">
    <property type="entry name" value="PRK06185.1-3"/>
    <property type="match status" value="1"/>
</dbReference>
<dbReference type="GO" id="GO:0016491">
    <property type="term" value="F:oxidoreductase activity"/>
    <property type="evidence" value="ECO:0007669"/>
    <property type="project" value="UniProtKB-KW"/>
</dbReference>
<dbReference type="SUPFAM" id="SSF51905">
    <property type="entry name" value="FAD/NAD(P)-binding domain"/>
    <property type="match status" value="1"/>
</dbReference>
<evidence type="ECO:0000259" key="2">
    <source>
        <dbReference type="Pfam" id="PF01494"/>
    </source>
</evidence>
<dbReference type="InterPro" id="IPR050631">
    <property type="entry name" value="PheA/TfdB_FAD_monoxygenase"/>
</dbReference>
<gene>
    <name evidence="3" type="ORF">CKA81_03520</name>
</gene>
<dbReference type="KEGG" id="pus:CKA81_03520"/>
<evidence type="ECO:0000256" key="1">
    <source>
        <dbReference type="ARBA" id="ARBA00023002"/>
    </source>
</evidence>
<evidence type="ECO:0000313" key="3">
    <source>
        <dbReference type="EMBL" id="QAA95445.1"/>
    </source>
</evidence>
<dbReference type="PRINTS" id="PR00420">
    <property type="entry name" value="RNGMNOXGNASE"/>
</dbReference>
<dbReference type="Pfam" id="PF01494">
    <property type="entry name" value="FAD_binding_3"/>
    <property type="match status" value="1"/>
</dbReference>
<dbReference type="Gene3D" id="3.50.50.60">
    <property type="entry name" value="FAD/NAD(P)-binding domain"/>
    <property type="match status" value="2"/>
</dbReference>
<protein>
    <recommendedName>
        <fullName evidence="2">FAD-binding domain-containing protein</fullName>
    </recommendedName>
</protein>
<name>A0A451FSK1_9BURK</name>
<keyword evidence="4" id="KW-1185">Reference proteome</keyword>
<dbReference type="AlphaFoldDB" id="A0A451FSK1"/>
<feature type="domain" description="FAD-binding" evidence="2">
    <location>
        <begin position="10"/>
        <end position="343"/>
    </location>
</feature>
<accession>A0A451FSK1</accession>